<dbReference type="PANTHER" id="PTHR21301">
    <property type="entry name" value="REVERSE TRANSCRIPTASE"/>
    <property type="match status" value="1"/>
</dbReference>
<dbReference type="Pfam" id="PF00078">
    <property type="entry name" value="RVT_1"/>
    <property type="match status" value="1"/>
</dbReference>
<protein>
    <submittedName>
        <fullName evidence="4">Reverse transcriptase domain-containing protein</fullName>
    </submittedName>
</protein>
<evidence type="ECO:0000313" key="2">
    <source>
        <dbReference type="EMBL" id="VDP84136.1"/>
    </source>
</evidence>
<evidence type="ECO:0000313" key="4">
    <source>
        <dbReference type="WBParaSite" id="ECPE_0000878101-mRNA-1"/>
    </source>
</evidence>
<reference evidence="4" key="1">
    <citation type="submission" date="2016-06" db="UniProtKB">
        <authorList>
            <consortium name="WormBaseParasite"/>
        </authorList>
    </citation>
    <scope>IDENTIFICATION</scope>
</reference>
<organism evidence="4">
    <name type="scientific">Echinostoma caproni</name>
    <dbReference type="NCBI Taxonomy" id="27848"/>
    <lineage>
        <taxon>Eukaryota</taxon>
        <taxon>Metazoa</taxon>
        <taxon>Spiralia</taxon>
        <taxon>Lophotrochozoa</taxon>
        <taxon>Platyhelminthes</taxon>
        <taxon>Trematoda</taxon>
        <taxon>Digenea</taxon>
        <taxon>Plagiorchiida</taxon>
        <taxon>Echinostomata</taxon>
        <taxon>Echinostomatoidea</taxon>
        <taxon>Echinostomatidae</taxon>
        <taxon>Echinostoma</taxon>
    </lineage>
</organism>
<dbReference type="InterPro" id="IPR000477">
    <property type="entry name" value="RT_dom"/>
</dbReference>
<name>A0A183AP70_9TREM</name>
<dbReference type="WBParaSite" id="ECPE_0000878101-mRNA-1">
    <property type="protein sequence ID" value="ECPE_0000878101-mRNA-1"/>
    <property type="gene ID" value="ECPE_0000878101"/>
</dbReference>
<dbReference type="PANTHER" id="PTHR21301:SF10">
    <property type="entry name" value="REVERSE TRANSCRIPTASE DOMAIN-CONTAINING PROTEIN"/>
    <property type="match status" value="1"/>
</dbReference>
<dbReference type="EMBL" id="UZAN01046425">
    <property type="protein sequence ID" value="VDP84136.1"/>
    <property type="molecule type" value="Genomic_DNA"/>
</dbReference>
<dbReference type="SUPFAM" id="SSF56672">
    <property type="entry name" value="DNA/RNA polymerases"/>
    <property type="match status" value="1"/>
</dbReference>
<evidence type="ECO:0000259" key="1">
    <source>
        <dbReference type="PROSITE" id="PS50878"/>
    </source>
</evidence>
<dbReference type="AlphaFoldDB" id="A0A183AP70"/>
<gene>
    <name evidence="2" type="ORF">ECPE_LOCUS8755</name>
</gene>
<dbReference type="PROSITE" id="PS50878">
    <property type="entry name" value="RT_POL"/>
    <property type="match status" value="1"/>
</dbReference>
<reference evidence="2 3" key="2">
    <citation type="submission" date="2018-11" db="EMBL/GenBank/DDBJ databases">
        <authorList>
            <consortium name="Pathogen Informatics"/>
        </authorList>
    </citation>
    <scope>NUCLEOTIDE SEQUENCE [LARGE SCALE GENOMIC DNA]</scope>
    <source>
        <strain evidence="2 3">Egypt</strain>
    </source>
</reference>
<feature type="domain" description="Reverse transcriptase" evidence="1">
    <location>
        <begin position="1"/>
        <end position="116"/>
    </location>
</feature>
<keyword evidence="3" id="KW-1185">Reference proteome</keyword>
<sequence>MASLDVTSLFTCVPLWDTINYLCDCIMVNEINIGIPLASLKELLLHCTFNFQFSFNGELYRQTDGVAMGSPLGPLLADIFVAKLENQELQDTIEGLPFYCRYADDIFILVDDNIPL</sequence>
<accession>A0A183AP70</accession>
<proteinExistence type="predicted"/>
<dbReference type="InterPro" id="IPR043502">
    <property type="entry name" value="DNA/RNA_pol_sf"/>
</dbReference>
<dbReference type="OrthoDB" id="10009162at2759"/>
<dbReference type="Proteomes" id="UP000272942">
    <property type="component" value="Unassembled WGS sequence"/>
</dbReference>
<evidence type="ECO:0000313" key="3">
    <source>
        <dbReference type="Proteomes" id="UP000272942"/>
    </source>
</evidence>